<comment type="cofactor">
    <cofactor evidence="1">
        <name>FAD</name>
        <dbReference type="ChEBI" id="CHEBI:57692"/>
    </cofactor>
</comment>
<dbReference type="InterPro" id="IPR023753">
    <property type="entry name" value="FAD/NAD-binding_dom"/>
</dbReference>
<evidence type="ECO:0000256" key="1">
    <source>
        <dbReference type="ARBA" id="ARBA00001974"/>
    </source>
</evidence>
<dbReference type="PRINTS" id="PR00368">
    <property type="entry name" value="FADPNR"/>
</dbReference>
<accession>A0A934IA68</accession>
<dbReference type="Pfam" id="PF07992">
    <property type="entry name" value="Pyr_redox_2"/>
    <property type="match status" value="1"/>
</dbReference>
<gene>
    <name evidence="7" type="ORF">JAV76_03900</name>
</gene>
<dbReference type="Proteomes" id="UP000602087">
    <property type="component" value="Unassembled WGS sequence"/>
</dbReference>
<evidence type="ECO:0000256" key="2">
    <source>
        <dbReference type="ARBA" id="ARBA00022630"/>
    </source>
</evidence>
<keyword evidence="8" id="KW-1185">Reference proteome</keyword>
<dbReference type="Gene3D" id="3.50.50.60">
    <property type="entry name" value="FAD/NAD(P)-binding domain"/>
    <property type="match status" value="2"/>
</dbReference>
<organism evidence="7 8">
    <name type="scientific">Sanguibacter suaedae</name>
    <dbReference type="NCBI Taxonomy" id="2795737"/>
    <lineage>
        <taxon>Bacteria</taxon>
        <taxon>Bacillati</taxon>
        <taxon>Actinomycetota</taxon>
        <taxon>Actinomycetes</taxon>
        <taxon>Micrococcales</taxon>
        <taxon>Sanguibacteraceae</taxon>
        <taxon>Sanguibacter</taxon>
    </lineage>
</organism>
<evidence type="ECO:0000259" key="6">
    <source>
        <dbReference type="Pfam" id="PF14759"/>
    </source>
</evidence>
<dbReference type="EMBL" id="JAEINH010000002">
    <property type="protein sequence ID" value="MBI9114156.1"/>
    <property type="molecule type" value="Genomic_DNA"/>
</dbReference>
<dbReference type="GO" id="GO:0005737">
    <property type="term" value="C:cytoplasm"/>
    <property type="evidence" value="ECO:0007669"/>
    <property type="project" value="TreeGrafter"/>
</dbReference>
<comment type="caution">
    <text evidence="7">The sequence shown here is derived from an EMBL/GenBank/DDBJ whole genome shotgun (WGS) entry which is preliminary data.</text>
</comment>
<dbReference type="GO" id="GO:0016651">
    <property type="term" value="F:oxidoreductase activity, acting on NAD(P)H"/>
    <property type="evidence" value="ECO:0007669"/>
    <property type="project" value="TreeGrafter"/>
</dbReference>
<dbReference type="InterPro" id="IPR036188">
    <property type="entry name" value="FAD/NAD-bd_sf"/>
</dbReference>
<dbReference type="PANTHER" id="PTHR43557:SF2">
    <property type="entry name" value="RIESKE DOMAIN-CONTAINING PROTEIN-RELATED"/>
    <property type="match status" value="1"/>
</dbReference>
<name>A0A934IA68_9MICO</name>
<dbReference type="AlphaFoldDB" id="A0A934IA68"/>
<evidence type="ECO:0000256" key="4">
    <source>
        <dbReference type="ARBA" id="ARBA00023002"/>
    </source>
</evidence>
<keyword evidence="4" id="KW-0560">Oxidoreductase</keyword>
<reference evidence="7" key="1">
    <citation type="submission" date="2020-12" db="EMBL/GenBank/DDBJ databases">
        <title>Sanguibacter suaedae sp. nov., isolated from Suaeda aralocaspica.</title>
        <authorList>
            <person name="Ma Q."/>
        </authorList>
    </citation>
    <scope>NUCLEOTIDE SEQUENCE</scope>
    <source>
        <strain evidence="7">YZGR15</strain>
    </source>
</reference>
<dbReference type="PANTHER" id="PTHR43557">
    <property type="entry name" value="APOPTOSIS-INDUCING FACTOR 1"/>
    <property type="match status" value="1"/>
</dbReference>
<protein>
    <submittedName>
        <fullName evidence="7">FAD-dependent oxidoreductase</fullName>
    </submittedName>
</protein>
<dbReference type="RefSeq" id="WP_198732692.1">
    <property type="nucleotide sequence ID" value="NZ_JAEINH010000002.1"/>
</dbReference>
<feature type="domain" description="Reductase C-terminal" evidence="6">
    <location>
        <begin position="339"/>
        <end position="425"/>
    </location>
</feature>
<evidence type="ECO:0000259" key="5">
    <source>
        <dbReference type="Pfam" id="PF07992"/>
    </source>
</evidence>
<dbReference type="InterPro" id="IPR016156">
    <property type="entry name" value="FAD/NAD-linked_Rdtase_dimer_sf"/>
</dbReference>
<keyword evidence="3" id="KW-0274">FAD</keyword>
<dbReference type="PRINTS" id="PR00411">
    <property type="entry name" value="PNDRDTASEI"/>
</dbReference>
<evidence type="ECO:0000313" key="7">
    <source>
        <dbReference type="EMBL" id="MBI9114156.1"/>
    </source>
</evidence>
<keyword evidence="2" id="KW-0285">Flavoprotein</keyword>
<evidence type="ECO:0000313" key="8">
    <source>
        <dbReference type="Proteomes" id="UP000602087"/>
    </source>
</evidence>
<evidence type="ECO:0000256" key="3">
    <source>
        <dbReference type="ARBA" id="ARBA00022827"/>
    </source>
</evidence>
<dbReference type="SUPFAM" id="SSF55424">
    <property type="entry name" value="FAD/NAD-linked reductases, dimerisation (C-terminal) domain"/>
    <property type="match status" value="1"/>
</dbReference>
<dbReference type="Pfam" id="PF14759">
    <property type="entry name" value="Reductase_C"/>
    <property type="match status" value="1"/>
</dbReference>
<proteinExistence type="predicted"/>
<dbReference type="InterPro" id="IPR028202">
    <property type="entry name" value="Reductase_C"/>
</dbReference>
<dbReference type="Gene3D" id="3.30.390.30">
    <property type="match status" value="1"/>
</dbReference>
<dbReference type="SUPFAM" id="SSF51905">
    <property type="entry name" value="FAD/NAD(P)-binding domain"/>
    <property type="match status" value="2"/>
</dbReference>
<dbReference type="InterPro" id="IPR050446">
    <property type="entry name" value="FAD-oxidoreductase/Apoptosis"/>
</dbReference>
<sequence>MPLEPSVPPRGATDPRAARVVVVGAGLAGTQTAAALRAHGHTGTLTVVGDEDLPPYDRPPLSKELMSRTEPAWLSAELGADLTALADEVLLGDAARVLLPSSDGARVVTASGRTLDADVVVLACGSRPVRPAGWDGAVVLHTADDAAALRSRLRPGVRLVCVGAGWIGAEVAGAAARAGCDVTVVEAAGVPLHRQLGTVVGEHLGAWYASAGVRLLTSATVTGVTSRAVHATDASGRHHELAADVVLVAVGARPATGWLDGAVRTDARGAVVVDASGRADLPGAPPGSVRAVGDCAVRADGAWGTVPGGHWSAALLDPDAVARSVLGLDAPARPAPYVFSTQLGHDLALLGLPDVASDDVVLRGDPGTPGTGWGALYVDRTGRVTGILAVDSPRDVGGARRLLAHGPVELDVGRAADPTVALRSTVRVDAG</sequence>
<feature type="domain" description="FAD/NAD(P)-binding" evidence="5">
    <location>
        <begin position="19"/>
        <end position="301"/>
    </location>
</feature>